<dbReference type="InterPro" id="IPR011042">
    <property type="entry name" value="6-blade_b-propeller_TolB-like"/>
</dbReference>
<name>A0A8H8S210_9HELO</name>
<evidence type="ECO:0008006" key="4">
    <source>
        <dbReference type="Google" id="ProtNLM"/>
    </source>
</evidence>
<dbReference type="AlphaFoldDB" id="A0A8H8S210"/>
<comment type="caution">
    <text evidence="2">The sequence shown here is derived from an EMBL/GenBank/DDBJ whole genome shotgun (WGS) entry which is preliminary data.</text>
</comment>
<dbReference type="OrthoDB" id="9977941at2759"/>
<dbReference type="SUPFAM" id="SSF63829">
    <property type="entry name" value="Calcium-dependent phosphotriesterase"/>
    <property type="match status" value="1"/>
</dbReference>
<gene>
    <name evidence="2" type="ORF">LSUB1_G000464</name>
</gene>
<dbReference type="Proteomes" id="UP000462212">
    <property type="component" value="Unassembled WGS sequence"/>
</dbReference>
<feature type="signal peptide" evidence="1">
    <location>
        <begin position="1"/>
        <end position="19"/>
    </location>
</feature>
<dbReference type="PANTHER" id="PTHR42060">
    <property type="entry name" value="NHL REPEAT-CONTAINING PROTEIN-RELATED"/>
    <property type="match status" value="1"/>
</dbReference>
<evidence type="ECO:0000256" key="1">
    <source>
        <dbReference type="SAM" id="SignalP"/>
    </source>
</evidence>
<evidence type="ECO:0000313" key="2">
    <source>
        <dbReference type="EMBL" id="TVY45274.1"/>
    </source>
</evidence>
<sequence>MLLPTLLTWCMLAIATTQTATPANRRQASGSGSSSVTQLYEFPNDTPIENIHLRGNGNLLLTSTGTNTVFSLDPSAPVPSPNVLATLNGTTGLTGIAAIALDTYAVSGGAASPYKFANNSMSVAVISAPGGCNVGTVLYSIPVPNTQMLNGMAALPGTPHVVLSSDSIGARIFRIDTLTRTVDVAFADPLLGPGEGAIVTLGANGLKIRDGYLYFANSGQGFFARVAIDGQGNKVGDIETLATLEDVGFSNAYDDFAFDGSGNAYVALHSFSVVKITPEGEQTVFAGGGNSTFIKEPTSVALAGDGKAIFVSTGGATVDGTVYGGQVIKVDL</sequence>
<keyword evidence="1" id="KW-0732">Signal</keyword>
<organism evidence="2 3">
    <name type="scientific">Lachnellula subtilissima</name>
    <dbReference type="NCBI Taxonomy" id="602034"/>
    <lineage>
        <taxon>Eukaryota</taxon>
        <taxon>Fungi</taxon>
        <taxon>Dikarya</taxon>
        <taxon>Ascomycota</taxon>
        <taxon>Pezizomycotina</taxon>
        <taxon>Leotiomycetes</taxon>
        <taxon>Helotiales</taxon>
        <taxon>Lachnaceae</taxon>
        <taxon>Lachnellula</taxon>
    </lineage>
</organism>
<reference evidence="2 3" key="1">
    <citation type="submission" date="2018-05" db="EMBL/GenBank/DDBJ databases">
        <title>Genome sequencing and assembly of the regulated plant pathogen Lachnellula willkommii and related sister species for the development of diagnostic species identification markers.</title>
        <authorList>
            <person name="Giroux E."/>
            <person name="Bilodeau G."/>
        </authorList>
    </citation>
    <scope>NUCLEOTIDE SEQUENCE [LARGE SCALE GENOMIC DNA]</scope>
    <source>
        <strain evidence="2 3">CBS 197.66</strain>
    </source>
</reference>
<dbReference type="Gene3D" id="2.120.10.30">
    <property type="entry name" value="TolB, C-terminal domain"/>
    <property type="match status" value="1"/>
</dbReference>
<dbReference type="PANTHER" id="PTHR42060:SF1">
    <property type="entry name" value="NHL REPEAT-CONTAINING PROTEIN"/>
    <property type="match status" value="1"/>
</dbReference>
<protein>
    <recommendedName>
        <fullName evidence="4">SMP-30/Gluconolactonase/LRE-like region domain-containing protein</fullName>
    </recommendedName>
</protein>
<feature type="chain" id="PRO_5034308543" description="SMP-30/Gluconolactonase/LRE-like region domain-containing protein" evidence="1">
    <location>
        <begin position="20"/>
        <end position="332"/>
    </location>
</feature>
<dbReference type="EMBL" id="QGMJ01000017">
    <property type="protein sequence ID" value="TVY45274.1"/>
    <property type="molecule type" value="Genomic_DNA"/>
</dbReference>
<proteinExistence type="predicted"/>
<dbReference type="InterPro" id="IPR052998">
    <property type="entry name" value="Hetero-Diels-Alderase-like"/>
</dbReference>
<evidence type="ECO:0000313" key="3">
    <source>
        <dbReference type="Proteomes" id="UP000462212"/>
    </source>
</evidence>
<keyword evidence="3" id="KW-1185">Reference proteome</keyword>
<accession>A0A8H8S210</accession>